<dbReference type="EMBL" id="BAABJI010000002">
    <property type="protein sequence ID" value="GAA4925761.1"/>
    <property type="molecule type" value="Genomic_DNA"/>
</dbReference>
<evidence type="ECO:0000256" key="4">
    <source>
        <dbReference type="ARBA" id="ARBA00023163"/>
    </source>
</evidence>
<keyword evidence="4" id="KW-0804">Transcription</keyword>
<feature type="domain" description="RNA polymerase sigma-70 region 2" evidence="5">
    <location>
        <begin position="19"/>
        <end position="83"/>
    </location>
</feature>
<evidence type="ECO:0000313" key="8">
    <source>
        <dbReference type="Proteomes" id="UP001501436"/>
    </source>
</evidence>
<gene>
    <name evidence="7" type="ORF">GCM10023313_32930</name>
</gene>
<dbReference type="Gene3D" id="1.10.10.10">
    <property type="entry name" value="Winged helix-like DNA-binding domain superfamily/Winged helix DNA-binding domain"/>
    <property type="match status" value="1"/>
</dbReference>
<evidence type="ECO:0000256" key="1">
    <source>
        <dbReference type="ARBA" id="ARBA00010641"/>
    </source>
</evidence>
<keyword evidence="3" id="KW-0731">Sigma factor</keyword>
<evidence type="ECO:0000256" key="2">
    <source>
        <dbReference type="ARBA" id="ARBA00023015"/>
    </source>
</evidence>
<dbReference type="Proteomes" id="UP001501436">
    <property type="component" value="Unassembled WGS sequence"/>
</dbReference>
<keyword evidence="2" id="KW-0805">Transcription regulation</keyword>
<protein>
    <submittedName>
        <fullName evidence="7">RNA polymerase sigma-70 factor</fullName>
    </submittedName>
</protein>
<evidence type="ECO:0000313" key="7">
    <source>
        <dbReference type="EMBL" id="GAA4925761.1"/>
    </source>
</evidence>
<dbReference type="InterPro" id="IPR014327">
    <property type="entry name" value="RNA_pol_sigma70_bacteroid"/>
</dbReference>
<dbReference type="PANTHER" id="PTHR43133:SF46">
    <property type="entry name" value="RNA POLYMERASE SIGMA-70 FACTOR ECF SUBFAMILY"/>
    <property type="match status" value="1"/>
</dbReference>
<reference evidence="8" key="1">
    <citation type="journal article" date="2019" name="Int. J. Syst. Evol. Microbiol.">
        <title>The Global Catalogue of Microorganisms (GCM) 10K type strain sequencing project: providing services to taxonomists for standard genome sequencing and annotation.</title>
        <authorList>
            <consortium name="The Broad Institute Genomics Platform"/>
            <consortium name="The Broad Institute Genome Sequencing Center for Infectious Disease"/>
            <person name="Wu L."/>
            <person name="Ma J."/>
        </authorList>
    </citation>
    <scope>NUCLEOTIDE SEQUENCE [LARGE SCALE GENOMIC DNA]</scope>
    <source>
        <strain evidence="8">JCM 18283</strain>
    </source>
</reference>
<sequence length="184" mass="21462">MENVHAIKLGCITTFKMIYYQYHQKIYAYIAHKTSSTYLAEEVTQLTFIKFWEKRHLISEVYDLDVQLFRIARTAMIDELRKDAVRNNMINELERDFNQPVDDKLSDKETLKQVHNAIELLPPTRKMVFKLSRFNHFTNAEIAEMLSISTKTVENHITLAIKQLRKAALSVAVTVLLDALLNNC</sequence>
<dbReference type="NCBIfam" id="TIGR02937">
    <property type="entry name" value="sigma70-ECF"/>
    <property type="match status" value="1"/>
</dbReference>
<dbReference type="NCBIfam" id="TIGR02985">
    <property type="entry name" value="Sig70_bacteroi1"/>
    <property type="match status" value="1"/>
</dbReference>
<dbReference type="InterPro" id="IPR013325">
    <property type="entry name" value="RNA_pol_sigma_r2"/>
</dbReference>
<accession>A0ABP9G1V2</accession>
<dbReference type="InterPro" id="IPR013249">
    <property type="entry name" value="RNA_pol_sigma70_r4_t2"/>
</dbReference>
<organism evidence="7 8">
    <name type="scientific">Mucilaginibacter defluvii</name>
    <dbReference type="NCBI Taxonomy" id="1196019"/>
    <lineage>
        <taxon>Bacteria</taxon>
        <taxon>Pseudomonadati</taxon>
        <taxon>Bacteroidota</taxon>
        <taxon>Sphingobacteriia</taxon>
        <taxon>Sphingobacteriales</taxon>
        <taxon>Sphingobacteriaceae</taxon>
        <taxon>Mucilaginibacter</taxon>
    </lineage>
</organism>
<proteinExistence type="inferred from homology"/>
<dbReference type="InterPro" id="IPR014284">
    <property type="entry name" value="RNA_pol_sigma-70_dom"/>
</dbReference>
<dbReference type="Pfam" id="PF08281">
    <property type="entry name" value="Sigma70_r4_2"/>
    <property type="match status" value="1"/>
</dbReference>
<dbReference type="InterPro" id="IPR007627">
    <property type="entry name" value="RNA_pol_sigma70_r2"/>
</dbReference>
<feature type="domain" description="RNA polymerase sigma factor 70 region 4 type 2" evidence="6">
    <location>
        <begin position="112"/>
        <end position="164"/>
    </location>
</feature>
<dbReference type="SUPFAM" id="SSF88946">
    <property type="entry name" value="Sigma2 domain of RNA polymerase sigma factors"/>
    <property type="match status" value="1"/>
</dbReference>
<dbReference type="InterPro" id="IPR036388">
    <property type="entry name" value="WH-like_DNA-bd_sf"/>
</dbReference>
<evidence type="ECO:0000256" key="3">
    <source>
        <dbReference type="ARBA" id="ARBA00023082"/>
    </source>
</evidence>
<keyword evidence="8" id="KW-1185">Reference proteome</keyword>
<dbReference type="InterPro" id="IPR039425">
    <property type="entry name" value="RNA_pol_sigma-70-like"/>
</dbReference>
<dbReference type="SUPFAM" id="SSF88659">
    <property type="entry name" value="Sigma3 and sigma4 domains of RNA polymerase sigma factors"/>
    <property type="match status" value="1"/>
</dbReference>
<comment type="caution">
    <text evidence="7">The sequence shown here is derived from an EMBL/GenBank/DDBJ whole genome shotgun (WGS) entry which is preliminary data.</text>
</comment>
<name>A0ABP9G1V2_9SPHI</name>
<dbReference type="RefSeq" id="WP_345332775.1">
    <property type="nucleotide sequence ID" value="NZ_BAABJI010000002.1"/>
</dbReference>
<dbReference type="Pfam" id="PF04542">
    <property type="entry name" value="Sigma70_r2"/>
    <property type="match status" value="1"/>
</dbReference>
<dbReference type="Gene3D" id="1.10.1740.10">
    <property type="match status" value="1"/>
</dbReference>
<evidence type="ECO:0000259" key="5">
    <source>
        <dbReference type="Pfam" id="PF04542"/>
    </source>
</evidence>
<comment type="similarity">
    <text evidence="1">Belongs to the sigma-70 factor family. ECF subfamily.</text>
</comment>
<dbReference type="PANTHER" id="PTHR43133">
    <property type="entry name" value="RNA POLYMERASE ECF-TYPE SIGMA FACTO"/>
    <property type="match status" value="1"/>
</dbReference>
<evidence type="ECO:0000259" key="6">
    <source>
        <dbReference type="Pfam" id="PF08281"/>
    </source>
</evidence>
<dbReference type="InterPro" id="IPR013324">
    <property type="entry name" value="RNA_pol_sigma_r3/r4-like"/>
</dbReference>